<dbReference type="RefSeq" id="XP_023150123.2">
    <property type="nucleotide sequence ID" value="XM_023294355.3"/>
</dbReference>
<evidence type="ECO:0000313" key="2">
    <source>
        <dbReference type="Ensembl" id="ENSAOCP00000006104.2"/>
    </source>
</evidence>
<proteinExistence type="predicted"/>
<keyword evidence="3" id="KW-1185">Reference proteome</keyword>
<sequence length="406" mass="45314">MLTLLLLLILSSVGLSKNLSSQDGNVSSLSPDLEDEVPEIPAKISVLASQQFLASFRASRISRDTLNPVDHGKLKWKTWNSYLPDGAVSIYNEYTKRDEYVCRFGCHSGFFIPGDDVEFASQYPDYASADTKCQVPNDGSEVSASDFEILVNEDNFEILEWKDGYYGSVPQNSVRTCADSEIYVGKNKYGLGKVDPKQQCFFLPWGGSEYWYRSYKVLTINKDVESNFMTDIRYHTDDAKIVSYPPETMHTSVVINYDCNQATKSADLRNTIQEQKRWDLSSSITLGVKTEFKVGIPSIVSGGVEISTEIMFQASGGNSVTKEISHSLTVSHPVPPNHSCTVRMVGHKYKTDIPFTARFRRTYRNGKTKWTSISAKYDSIAVGEVHAVVDRCTPVGNATPCPQRTS</sequence>
<feature type="signal peptide" evidence="1">
    <location>
        <begin position="1"/>
        <end position="16"/>
    </location>
</feature>
<dbReference type="PANTHER" id="PTHR31649">
    <property type="entry name" value="AGAP009604-PA"/>
    <property type="match status" value="1"/>
</dbReference>
<dbReference type="KEGG" id="aoce:129347220"/>
<dbReference type="Proteomes" id="UP001501940">
    <property type="component" value="Chromosome 6"/>
</dbReference>
<protein>
    <recommendedName>
        <fullName evidence="4">Natterin-3-like</fullName>
    </recommendedName>
</protein>
<dbReference type="AlphaFoldDB" id="A0A3Q1AZJ3"/>
<dbReference type="PANTHER" id="PTHR31649:SF1">
    <property type="entry name" value="FARNESOIC ACID O-METHYL TRANSFERASE DOMAIN-CONTAINING PROTEIN"/>
    <property type="match status" value="1"/>
</dbReference>
<dbReference type="Gene3D" id="2.170.15.10">
    <property type="entry name" value="Proaerolysin, chain A, domain 3"/>
    <property type="match status" value="1"/>
</dbReference>
<evidence type="ECO:0000313" key="3">
    <source>
        <dbReference type="Proteomes" id="UP001501940"/>
    </source>
</evidence>
<reference evidence="2" key="3">
    <citation type="submission" date="2025-09" db="UniProtKB">
        <authorList>
            <consortium name="Ensembl"/>
        </authorList>
    </citation>
    <scope>IDENTIFICATION</scope>
</reference>
<dbReference type="OMA" id="RYKTNNA"/>
<feature type="chain" id="PRO_5043669034" description="Natterin-3-like" evidence="1">
    <location>
        <begin position="17"/>
        <end position="406"/>
    </location>
</feature>
<dbReference type="GeneID" id="129347220"/>
<evidence type="ECO:0008006" key="4">
    <source>
        <dbReference type="Google" id="ProtNLM"/>
    </source>
</evidence>
<reference evidence="2" key="2">
    <citation type="submission" date="2025-08" db="UniProtKB">
        <authorList>
            <consortium name="Ensembl"/>
        </authorList>
    </citation>
    <scope>IDENTIFICATION</scope>
</reference>
<accession>A0A3Q1AZJ3</accession>
<evidence type="ECO:0000256" key="1">
    <source>
        <dbReference type="SAM" id="SignalP"/>
    </source>
</evidence>
<dbReference type="GeneTree" id="ENSGT00400000024875"/>
<dbReference type="SMART" id="SM00696">
    <property type="entry name" value="DM9"/>
    <property type="match status" value="1"/>
</dbReference>
<dbReference type="SUPFAM" id="SSF56973">
    <property type="entry name" value="Aerolisin/ETX pore-forming domain"/>
    <property type="match status" value="1"/>
</dbReference>
<keyword evidence="1" id="KW-0732">Signal</keyword>
<name>A0A3Q1AZJ3_AMPOC</name>
<dbReference type="Ensembl" id="ENSAOCT00000005173.2">
    <property type="protein sequence ID" value="ENSAOCP00000006104.2"/>
    <property type="gene ID" value="ENSAOCG00000009675.2"/>
</dbReference>
<dbReference type="CDD" id="cd20220">
    <property type="entry name" value="PFM_natterin-3-like"/>
    <property type="match status" value="1"/>
</dbReference>
<dbReference type="InterPro" id="IPR006616">
    <property type="entry name" value="DM9_repeat"/>
</dbReference>
<organism evidence="2 3">
    <name type="scientific">Amphiprion ocellaris</name>
    <name type="common">Clown anemonefish</name>
    <dbReference type="NCBI Taxonomy" id="80972"/>
    <lineage>
        <taxon>Eukaryota</taxon>
        <taxon>Metazoa</taxon>
        <taxon>Chordata</taxon>
        <taxon>Craniata</taxon>
        <taxon>Vertebrata</taxon>
        <taxon>Euteleostomi</taxon>
        <taxon>Actinopterygii</taxon>
        <taxon>Neopterygii</taxon>
        <taxon>Teleostei</taxon>
        <taxon>Neoteleostei</taxon>
        <taxon>Acanthomorphata</taxon>
        <taxon>Ovalentaria</taxon>
        <taxon>Pomacentridae</taxon>
        <taxon>Amphiprion</taxon>
    </lineage>
</organism>
<reference evidence="2 3" key="1">
    <citation type="submission" date="2022-01" db="EMBL/GenBank/DDBJ databases">
        <title>A chromosome-scale genome assembly of the false clownfish, Amphiprion ocellaris.</title>
        <authorList>
            <person name="Ryu T."/>
        </authorList>
    </citation>
    <scope>NUCLEOTIDE SEQUENCE [LARGE SCALE GENOMIC DNA]</scope>
</reference>